<comment type="caution">
    <text evidence="1">The sequence shown here is derived from an EMBL/GenBank/DDBJ whole genome shotgun (WGS) entry which is preliminary data.</text>
</comment>
<reference evidence="1" key="1">
    <citation type="journal article" date="2020" name="mSystems">
        <title>Genome- and Community-Level Interaction Insights into Carbon Utilization and Element Cycling Functions of Hydrothermarchaeota in Hydrothermal Sediment.</title>
        <authorList>
            <person name="Zhou Z."/>
            <person name="Liu Y."/>
            <person name="Xu W."/>
            <person name="Pan J."/>
            <person name="Luo Z.H."/>
            <person name="Li M."/>
        </authorList>
    </citation>
    <scope>NUCLEOTIDE SEQUENCE [LARGE SCALE GENOMIC DNA]</scope>
    <source>
        <strain evidence="1">HyVt-26</strain>
    </source>
</reference>
<sequence length="67" mass="7186">MIPMSLIFLLLPGEDPPTTFPAKPLSLELLEYIGSMKQTIDGKQVAPMEAATPDDTQESKAASIPSI</sequence>
<dbReference type="AlphaFoldDB" id="A0A831NY46"/>
<name>A0A831NY46_9GAMM</name>
<dbReference type="Proteomes" id="UP000885822">
    <property type="component" value="Unassembled WGS sequence"/>
</dbReference>
<proteinExistence type="predicted"/>
<accession>A0A831NY46</accession>
<dbReference type="EMBL" id="DRCV01000131">
    <property type="protein sequence ID" value="HDK37961.1"/>
    <property type="molecule type" value="Genomic_DNA"/>
</dbReference>
<protein>
    <submittedName>
        <fullName evidence="1">Uncharacterized protein</fullName>
    </submittedName>
</protein>
<gene>
    <name evidence="1" type="ORF">ENG92_02980</name>
</gene>
<organism evidence="1">
    <name type="scientific">Thiolapillus brandeum</name>
    <dbReference type="NCBI Taxonomy" id="1076588"/>
    <lineage>
        <taxon>Bacteria</taxon>
        <taxon>Pseudomonadati</taxon>
        <taxon>Pseudomonadota</taxon>
        <taxon>Gammaproteobacteria</taxon>
        <taxon>Chromatiales</taxon>
        <taxon>Sedimenticolaceae</taxon>
        <taxon>Thiolapillus</taxon>
    </lineage>
</organism>
<evidence type="ECO:0000313" key="1">
    <source>
        <dbReference type="EMBL" id="HDK37961.1"/>
    </source>
</evidence>